<evidence type="ECO:0000256" key="2">
    <source>
        <dbReference type="SAM" id="Phobius"/>
    </source>
</evidence>
<feature type="transmembrane region" description="Helical" evidence="2">
    <location>
        <begin position="144"/>
        <end position="166"/>
    </location>
</feature>
<feature type="transmembrane region" description="Helical" evidence="2">
    <location>
        <begin position="118"/>
        <end position="138"/>
    </location>
</feature>
<name>A0A6J5GMF8_9BURK</name>
<gene>
    <name evidence="3" type="primary">cimH</name>
    <name evidence="3" type="ORF">LMG28688_05555</name>
</gene>
<feature type="transmembrane region" description="Helical" evidence="2">
    <location>
        <begin position="419"/>
        <end position="439"/>
    </location>
</feature>
<feature type="transmembrane region" description="Helical" evidence="2">
    <location>
        <begin position="293"/>
        <end position="312"/>
    </location>
</feature>
<dbReference type="Proteomes" id="UP000494119">
    <property type="component" value="Unassembled WGS sequence"/>
</dbReference>
<comment type="similarity">
    <text evidence="1">Belongs to the 2-hydroxycarboxylate transporter (2-HCT) (TC 2.A.24) family.</text>
</comment>
<keyword evidence="2" id="KW-0812">Transmembrane</keyword>
<dbReference type="PANTHER" id="PTHR40033">
    <property type="entry name" value="NA(+)-MALATE SYMPORTER"/>
    <property type="match status" value="1"/>
</dbReference>
<keyword evidence="2" id="KW-1133">Transmembrane helix</keyword>
<keyword evidence="4" id="KW-1185">Reference proteome</keyword>
<keyword evidence="1" id="KW-0769">Symport</keyword>
<dbReference type="GO" id="GO:0008514">
    <property type="term" value="F:organic anion transmembrane transporter activity"/>
    <property type="evidence" value="ECO:0007669"/>
    <property type="project" value="InterPro"/>
</dbReference>
<feature type="transmembrane region" description="Helical" evidence="2">
    <location>
        <begin position="356"/>
        <end position="379"/>
    </location>
</feature>
<sequence length="440" mass="46133">MESSSVRTAGVPTGTLAKIRFTTIGGMPIVMFAALALVTVLAALTKRLPNDMIGGFAVLMLCGLLLGEIGGRIPLFKHIGGPAILCLFVPSALLGYQVMDDAMLKAITTTMKTANLQYLYIACLVAGSILGMNRKILIQGFLKMFIPLLVGTVAAIGAGMVAGIAFGYDAKHVFFYIVMPILGGGIGEGILPLSIGYSEITGTAQGHLIAMMVPAALIGNVVAILGSGLLKRFGEKHRRFSGDGMLVKTGEDQELLKAQKAESALDLRLMGFGLLLGCTLFILGSLLAPITGIPGPVLMIIAAAVLKVCRGIPESMEVGAYQMYKFMSTNLTFAILVGLGALFVSWDKLIGAFSPAYFVICTVTVLAMIVSGFFVGAWLKLYPVESAIVTACHSGLGGTGDVAILSSANRMGLMPFAQISTRIGGAGMVVFATLMMKWLS</sequence>
<feature type="transmembrane region" description="Helical" evidence="2">
    <location>
        <begin position="24"/>
        <end position="45"/>
    </location>
</feature>
<evidence type="ECO:0000256" key="1">
    <source>
        <dbReference type="PIRNR" id="PIRNR005348"/>
    </source>
</evidence>
<organism evidence="3 4">
    <name type="scientific">Paraburkholderia caffeinitolerans</name>
    <dbReference type="NCBI Taxonomy" id="1723730"/>
    <lineage>
        <taxon>Bacteria</taxon>
        <taxon>Pseudomonadati</taxon>
        <taxon>Pseudomonadota</taxon>
        <taxon>Betaproteobacteria</taxon>
        <taxon>Burkholderiales</taxon>
        <taxon>Burkholderiaceae</taxon>
        <taxon>Paraburkholderia</taxon>
    </lineage>
</organism>
<accession>A0A6J5GMF8</accession>
<dbReference type="InterPro" id="IPR004679">
    <property type="entry name" value="2-OHcarboxylate_transport"/>
</dbReference>
<dbReference type="GO" id="GO:0015293">
    <property type="term" value="F:symporter activity"/>
    <property type="evidence" value="ECO:0007669"/>
    <property type="project" value="UniProtKB-UniRule"/>
</dbReference>
<dbReference type="EMBL" id="CADIKL010000037">
    <property type="protein sequence ID" value="CAB3802378.1"/>
    <property type="molecule type" value="Genomic_DNA"/>
</dbReference>
<feature type="transmembrane region" description="Helical" evidence="2">
    <location>
        <begin position="267"/>
        <end position="287"/>
    </location>
</feature>
<dbReference type="PANTHER" id="PTHR40033:SF1">
    <property type="entry name" value="CITRATE-SODIUM SYMPORTER"/>
    <property type="match status" value="1"/>
</dbReference>
<feature type="transmembrane region" description="Helical" evidence="2">
    <location>
        <begin position="173"/>
        <end position="195"/>
    </location>
</feature>
<dbReference type="GO" id="GO:0005886">
    <property type="term" value="C:plasma membrane"/>
    <property type="evidence" value="ECO:0007669"/>
    <property type="project" value="UniProtKB-UniRule"/>
</dbReference>
<protein>
    <submittedName>
        <fullName evidence="3">Citrate/malate transporter</fullName>
    </submittedName>
</protein>
<dbReference type="PIRSF" id="PIRSF005348">
    <property type="entry name" value="YxkH"/>
    <property type="match status" value="1"/>
</dbReference>
<keyword evidence="1" id="KW-0813">Transport</keyword>
<keyword evidence="1 2" id="KW-0472">Membrane</keyword>
<reference evidence="3 4" key="1">
    <citation type="submission" date="2020-04" db="EMBL/GenBank/DDBJ databases">
        <authorList>
            <person name="De Canck E."/>
        </authorList>
    </citation>
    <scope>NUCLEOTIDE SEQUENCE [LARGE SCALE GENOMIC DNA]</scope>
    <source>
        <strain evidence="3 4">LMG 28688</strain>
    </source>
</reference>
<feature type="transmembrane region" description="Helical" evidence="2">
    <location>
        <begin position="207"/>
        <end position="230"/>
    </location>
</feature>
<feature type="transmembrane region" description="Helical" evidence="2">
    <location>
        <begin position="324"/>
        <end position="344"/>
    </location>
</feature>
<evidence type="ECO:0000313" key="3">
    <source>
        <dbReference type="EMBL" id="CAB3802378.1"/>
    </source>
</evidence>
<dbReference type="Pfam" id="PF03390">
    <property type="entry name" value="2HCT"/>
    <property type="match status" value="1"/>
</dbReference>
<proteinExistence type="inferred from homology"/>
<evidence type="ECO:0000313" key="4">
    <source>
        <dbReference type="Proteomes" id="UP000494119"/>
    </source>
</evidence>
<feature type="transmembrane region" description="Helical" evidence="2">
    <location>
        <begin position="79"/>
        <end position="98"/>
    </location>
</feature>
<dbReference type="RefSeq" id="WP_175197375.1">
    <property type="nucleotide sequence ID" value="NZ_CADIKL010000037.1"/>
</dbReference>
<dbReference type="AlphaFoldDB" id="A0A6J5GMF8"/>
<feature type="transmembrane region" description="Helical" evidence="2">
    <location>
        <begin position="52"/>
        <end position="73"/>
    </location>
</feature>